<protein>
    <recommendedName>
        <fullName evidence="7">C2H2-type domain-containing protein</fullName>
    </recommendedName>
</protein>
<feature type="domain" description="C2H2-type" evidence="7">
    <location>
        <begin position="643"/>
        <end position="671"/>
    </location>
</feature>
<sequence>MNQTCVFCLSQDRYLLPLDTSSYLTVYPSFKEDIKEYIHHLQAQNLLKLCWECQRKVMNIKKFMEVAQKCAHTLKMFLEFPTGDLPKSESRLQITTADIIDISPVSVIGTMLEEPPKIEQNIDELDVKLTVEPLEPEIQTNINLDVIKIEDTFDENSTHYGNTCLDDDSDDNVPLIVKATALSPLKTKQCGKKTKNTKRKQIRKGKKQKPPLPLPLKYTEVWASTEQAMRWHREELRRAREASLSFVHECDACERLFADEEELNRHVADVHSEEAGQYTCDMCLYRFPDQSKLHEHMQAHYVFYKCKECGFESRILEETQKHMTDTHSMIAPDKNEVVVCKRCKYEFGSEKDLKTHTLTCKTYKCVDCESTFPAARAYHQHRQKHRLDPDGIYCEVCKIYYKASWYKKHLLTSTKHVSRDSFKYECEICHLKFPASSRLKQHLFGFHKRPGPFPCELCPRSYFNKFRLVRHCASVHKIGTVTQKEKNKMCETCGRGFASNTVLANHMRTHSGERPYRCGDCPAAFAHHGAYYTHVKRLHGKIVDRYGTVTRAEKVCCEACGKEFSAKCKLKIHYDYFHLKKTKFQCETCDKYCRTAVDLKKHRNLHADAAPLPCDTCGKTFKTRGAHTRHMKKHGLTAGDGPFKCRSCDAEYSVRTNLYQHYKVKHLKLKRSDRITIKNLFNPDKEIVVLPSKKMFENSA</sequence>
<evidence type="ECO:0000256" key="4">
    <source>
        <dbReference type="ARBA" id="ARBA00022833"/>
    </source>
</evidence>
<keyword evidence="1" id="KW-0479">Metal-binding</keyword>
<dbReference type="PROSITE" id="PS50157">
    <property type="entry name" value="ZINC_FINGER_C2H2_2"/>
    <property type="match status" value="11"/>
</dbReference>
<accession>A0ABQ7QEI3</accession>
<feature type="region of interest" description="Disordered" evidence="6">
    <location>
        <begin position="189"/>
        <end position="212"/>
    </location>
</feature>
<evidence type="ECO:0000259" key="7">
    <source>
        <dbReference type="PROSITE" id="PS50157"/>
    </source>
</evidence>
<feature type="compositionally biased region" description="Basic residues" evidence="6">
    <location>
        <begin position="189"/>
        <end position="209"/>
    </location>
</feature>
<dbReference type="InterPro" id="IPR013087">
    <property type="entry name" value="Znf_C2H2_type"/>
</dbReference>
<feature type="domain" description="C2H2-type" evidence="7">
    <location>
        <begin position="516"/>
        <end position="539"/>
    </location>
</feature>
<feature type="domain" description="C2H2-type" evidence="7">
    <location>
        <begin position="584"/>
        <end position="611"/>
    </location>
</feature>
<feature type="domain" description="C2H2-type" evidence="7">
    <location>
        <begin position="363"/>
        <end position="390"/>
    </location>
</feature>
<dbReference type="InterPro" id="IPR050688">
    <property type="entry name" value="Zinc_finger/UBP_domain"/>
</dbReference>
<dbReference type="InterPro" id="IPR036236">
    <property type="entry name" value="Znf_C2H2_sf"/>
</dbReference>
<evidence type="ECO:0000256" key="1">
    <source>
        <dbReference type="ARBA" id="ARBA00022723"/>
    </source>
</evidence>
<name>A0ABQ7QEI3_PLUXY</name>
<dbReference type="PANTHER" id="PTHR24403:SF67">
    <property type="entry name" value="FI01116P-RELATED"/>
    <property type="match status" value="1"/>
</dbReference>
<keyword evidence="9" id="KW-1185">Reference proteome</keyword>
<dbReference type="SMART" id="SM00355">
    <property type="entry name" value="ZnF_C2H2"/>
    <property type="match status" value="13"/>
</dbReference>
<evidence type="ECO:0000313" key="8">
    <source>
        <dbReference type="EMBL" id="KAG7303631.1"/>
    </source>
</evidence>
<organism evidence="8 9">
    <name type="scientific">Plutella xylostella</name>
    <name type="common">Diamondback moth</name>
    <name type="synonym">Plutella maculipennis</name>
    <dbReference type="NCBI Taxonomy" id="51655"/>
    <lineage>
        <taxon>Eukaryota</taxon>
        <taxon>Metazoa</taxon>
        <taxon>Ecdysozoa</taxon>
        <taxon>Arthropoda</taxon>
        <taxon>Hexapoda</taxon>
        <taxon>Insecta</taxon>
        <taxon>Pterygota</taxon>
        <taxon>Neoptera</taxon>
        <taxon>Endopterygota</taxon>
        <taxon>Lepidoptera</taxon>
        <taxon>Glossata</taxon>
        <taxon>Ditrysia</taxon>
        <taxon>Yponomeutoidea</taxon>
        <taxon>Plutellidae</taxon>
        <taxon>Plutella</taxon>
    </lineage>
</organism>
<dbReference type="PROSITE" id="PS00028">
    <property type="entry name" value="ZINC_FINGER_C2H2_1"/>
    <property type="match status" value="11"/>
</dbReference>
<feature type="domain" description="C2H2-type" evidence="7">
    <location>
        <begin position="424"/>
        <end position="452"/>
    </location>
</feature>
<feature type="domain" description="C2H2-type" evidence="7">
    <location>
        <begin position="248"/>
        <end position="276"/>
    </location>
</feature>
<evidence type="ECO:0000256" key="6">
    <source>
        <dbReference type="SAM" id="MobiDB-lite"/>
    </source>
</evidence>
<evidence type="ECO:0000256" key="3">
    <source>
        <dbReference type="ARBA" id="ARBA00022771"/>
    </source>
</evidence>
<keyword evidence="2" id="KW-0677">Repeat</keyword>
<evidence type="ECO:0000256" key="2">
    <source>
        <dbReference type="ARBA" id="ARBA00022737"/>
    </source>
</evidence>
<reference evidence="8 9" key="1">
    <citation type="submission" date="2021-06" db="EMBL/GenBank/DDBJ databases">
        <title>A haploid diamondback moth (Plutella xylostella L.) genome assembly resolves 31 chromosomes and identifies a diamide resistance mutation.</title>
        <authorList>
            <person name="Ward C.M."/>
            <person name="Perry K.D."/>
            <person name="Baker G."/>
            <person name="Powis K."/>
            <person name="Heckel D.G."/>
            <person name="Baxter S.W."/>
        </authorList>
    </citation>
    <scope>NUCLEOTIDE SEQUENCE [LARGE SCALE GENOMIC DNA]</scope>
    <source>
        <strain evidence="8 9">LV</strain>
        <tissue evidence="8">Single pupa</tissue>
    </source>
</reference>
<keyword evidence="4" id="KW-0862">Zinc</keyword>
<dbReference type="EMBL" id="JAHIBW010000016">
    <property type="protein sequence ID" value="KAG7303631.1"/>
    <property type="molecule type" value="Genomic_DNA"/>
</dbReference>
<feature type="domain" description="C2H2-type" evidence="7">
    <location>
        <begin position="488"/>
        <end position="515"/>
    </location>
</feature>
<dbReference type="SUPFAM" id="SSF57667">
    <property type="entry name" value="beta-beta-alpha zinc fingers"/>
    <property type="match status" value="5"/>
</dbReference>
<feature type="domain" description="C2H2-type" evidence="7">
    <location>
        <begin position="278"/>
        <end position="300"/>
    </location>
</feature>
<feature type="domain" description="C2H2-type" evidence="7">
    <location>
        <begin position="612"/>
        <end position="634"/>
    </location>
</feature>
<evidence type="ECO:0000256" key="5">
    <source>
        <dbReference type="PROSITE-ProRule" id="PRU00042"/>
    </source>
</evidence>
<dbReference type="Proteomes" id="UP000823941">
    <property type="component" value="Chromosome 16"/>
</dbReference>
<dbReference type="PANTHER" id="PTHR24403">
    <property type="entry name" value="ZINC FINGER PROTEIN"/>
    <property type="match status" value="1"/>
</dbReference>
<proteinExistence type="predicted"/>
<feature type="domain" description="C2H2-type" evidence="7">
    <location>
        <begin position="555"/>
        <end position="583"/>
    </location>
</feature>
<evidence type="ECO:0000313" key="9">
    <source>
        <dbReference type="Proteomes" id="UP000823941"/>
    </source>
</evidence>
<dbReference type="Gene3D" id="3.30.160.60">
    <property type="entry name" value="Classic Zinc Finger"/>
    <property type="match status" value="7"/>
</dbReference>
<dbReference type="Pfam" id="PF00096">
    <property type="entry name" value="zf-C2H2"/>
    <property type="match status" value="3"/>
</dbReference>
<keyword evidence="3 5" id="KW-0863">Zinc-finger</keyword>
<feature type="domain" description="C2H2-type" evidence="7">
    <location>
        <begin position="304"/>
        <end position="332"/>
    </location>
</feature>
<comment type="caution">
    <text evidence="8">The sequence shown here is derived from an EMBL/GenBank/DDBJ whole genome shotgun (WGS) entry which is preliminary data.</text>
</comment>
<gene>
    <name evidence="8" type="ORF">JYU34_012162</name>
</gene>